<feature type="compositionally biased region" description="Pro residues" evidence="1">
    <location>
        <begin position="418"/>
        <end position="427"/>
    </location>
</feature>
<keyword evidence="2" id="KW-0812">Transmembrane</keyword>
<feature type="compositionally biased region" description="Low complexity" evidence="1">
    <location>
        <begin position="54"/>
        <end position="76"/>
    </location>
</feature>
<feature type="transmembrane region" description="Helical" evidence="2">
    <location>
        <begin position="335"/>
        <end position="357"/>
    </location>
</feature>
<reference evidence="3" key="1">
    <citation type="submission" date="2023-03" db="EMBL/GenBank/DDBJ databases">
        <title>Massive genome expansion in bonnet fungi (Mycena s.s.) driven by repeated elements and novel gene families across ecological guilds.</title>
        <authorList>
            <consortium name="Lawrence Berkeley National Laboratory"/>
            <person name="Harder C.B."/>
            <person name="Miyauchi S."/>
            <person name="Viragh M."/>
            <person name="Kuo A."/>
            <person name="Thoen E."/>
            <person name="Andreopoulos B."/>
            <person name="Lu D."/>
            <person name="Skrede I."/>
            <person name="Drula E."/>
            <person name="Henrissat B."/>
            <person name="Morin E."/>
            <person name="Kohler A."/>
            <person name="Barry K."/>
            <person name="LaButti K."/>
            <person name="Morin E."/>
            <person name="Salamov A."/>
            <person name="Lipzen A."/>
            <person name="Mereny Z."/>
            <person name="Hegedus B."/>
            <person name="Baldrian P."/>
            <person name="Stursova M."/>
            <person name="Weitz H."/>
            <person name="Taylor A."/>
            <person name="Grigoriev I.V."/>
            <person name="Nagy L.G."/>
            <person name="Martin F."/>
            <person name="Kauserud H."/>
        </authorList>
    </citation>
    <scope>NUCLEOTIDE SEQUENCE</scope>
    <source>
        <strain evidence="3">CBHHK067</strain>
    </source>
</reference>
<evidence type="ECO:0000256" key="1">
    <source>
        <dbReference type="SAM" id="MobiDB-lite"/>
    </source>
</evidence>
<evidence type="ECO:0000313" key="3">
    <source>
        <dbReference type="EMBL" id="KAJ7658417.1"/>
    </source>
</evidence>
<feature type="region of interest" description="Disordered" evidence="1">
    <location>
        <begin position="1"/>
        <end position="85"/>
    </location>
</feature>
<feature type="region of interest" description="Disordered" evidence="1">
    <location>
        <begin position="379"/>
        <end position="427"/>
    </location>
</feature>
<dbReference type="CDD" id="cd12087">
    <property type="entry name" value="TM_EGFR-like"/>
    <property type="match status" value="1"/>
</dbReference>
<organism evidence="3 4">
    <name type="scientific">Mycena rosella</name>
    <name type="common">Pink bonnet</name>
    <name type="synonym">Agaricus rosellus</name>
    <dbReference type="NCBI Taxonomy" id="1033263"/>
    <lineage>
        <taxon>Eukaryota</taxon>
        <taxon>Fungi</taxon>
        <taxon>Dikarya</taxon>
        <taxon>Basidiomycota</taxon>
        <taxon>Agaricomycotina</taxon>
        <taxon>Agaricomycetes</taxon>
        <taxon>Agaricomycetidae</taxon>
        <taxon>Agaricales</taxon>
        <taxon>Marasmiineae</taxon>
        <taxon>Mycenaceae</taxon>
        <taxon>Mycena</taxon>
    </lineage>
</organism>
<keyword evidence="4" id="KW-1185">Reference proteome</keyword>
<name>A0AAD7G242_MYCRO</name>
<dbReference type="AlphaFoldDB" id="A0AAD7G242"/>
<evidence type="ECO:0000313" key="4">
    <source>
        <dbReference type="Proteomes" id="UP001221757"/>
    </source>
</evidence>
<evidence type="ECO:0000256" key="2">
    <source>
        <dbReference type="SAM" id="Phobius"/>
    </source>
</evidence>
<accession>A0AAD7G242</accession>
<sequence>MVSTRKGTYEAPPPKTPRRRSLNQEVAEADAIPRGKHDSASYWSGAESPDDAVSESAAVASSSDSASVLSSGSAKGWSGGSPEASTPVLHSIAITRTSLPAMAIGSSSLNETGTSSGSHDARDFVAASAVLPGPDTSSVVTAGDDRRVVVAGAGSDSRFPDRAAGIIGFSVPTTDVQVATSVDCQWTATPADPATFSLVMQFSDLGSEFGDIALVTIVRRGDATSGTVPSIQNVHIVGCVCSFLPAAAILIDNEKPDLIIWQHMQSTALFLPFDATFTPFAFSPTFNVVNSTCVPDIVGCLPGSSSVHLLDPPRILLVSPVHPFQPARSKNHSTIIIAVSVIVAALVVDIATFLIFLRHRRKSRTLDLNLLRGEPFPAPVPERLPSNTGSIPPPGAVNIGTPQPAKEEISGARAGADEPPPPAYCDV</sequence>
<protein>
    <submittedName>
        <fullName evidence="3">Uncharacterized protein</fullName>
    </submittedName>
</protein>
<keyword evidence="2" id="KW-1133">Transmembrane helix</keyword>
<keyword evidence="2" id="KW-0472">Membrane</keyword>
<proteinExistence type="predicted"/>
<comment type="caution">
    <text evidence="3">The sequence shown here is derived from an EMBL/GenBank/DDBJ whole genome shotgun (WGS) entry which is preliminary data.</text>
</comment>
<gene>
    <name evidence="3" type="ORF">B0H17DRAFT_1213231</name>
</gene>
<dbReference type="EMBL" id="JARKIE010000281">
    <property type="protein sequence ID" value="KAJ7658417.1"/>
    <property type="molecule type" value="Genomic_DNA"/>
</dbReference>
<dbReference type="Proteomes" id="UP001221757">
    <property type="component" value="Unassembled WGS sequence"/>
</dbReference>